<dbReference type="PANTHER" id="PTHR38342">
    <property type="entry name" value="SLR5037 PROTEIN"/>
    <property type="match status" value="1"/>
</dbReference>
<dbReference type="EMBL" id="QHLZ01000008">
    <property type="protein sequence ID" value="PXA64840.1"/>
    <property type="molecule type" value="Genomic_DNA"/>
</dbReference>
<feature type="compositionally biased region" description="Low complexity" evidence="1">
    <location>
        <begin position="52"/>
        <end position="63"/>
    </location>
</feature>
<keyword evidence="4" id="KW-1185">Reference proteome</keyword>
<feature type="domain" description="DUF302" evidence="2">
    <location>
        <begin position="35"/>
        <end position="101"/>
    </location>
</feature>
<dbReference type="InterPro" id="IPR016796">
    <property type="entry name" value="UCP021774"/>
</dbReference>
<protein>
    <submittedName>
        <fullName evidence="3">ABC transporter</fullName>
    </submittedName>
</protein>
<organism evidence="3 4">
    <name type="scientific">Arthrobacter psychrochitiniphilus</name>
    <dbReference type="NCBI Taxonomy" id="291045"/>
    <lineage>
        <taxon>Bacteria</taxon>
        <taxon>Bacillati</taxon>
        <taxon>Actinomycetota</taxon>
        <taxon>Actinomycetes</taxon>
        <taxon>Micrococcales</taxon>
        <taxon>Micrococcaceae</taxon>
        <taxon>Arthrobacter</taxon>
    </lineage>
</organism>
<name>A0A2V3DPF5_9MICC</name>
<dbReference type="CDD" id="cd14797">
    <property type="entry name" value="DUF302"/>
    <property type="match status" value="1"/>
</dbReference>
<dbReference type="RefSeq" id="WP_110106868.1">
    <property type="nucleotide sequence ID" value="NZ_JACBZZ010000001.1"/>
</dbReference>
<evidence type="ECO:0000313" key="3">
    <source>
        <dbReference type="EMBL" id="PXA64840.1"/>
    </source>
</evidence>
<accession>A0A2V3DPF5</accession>
<evidence type="ECO:0000259" key="2">
    <source>
        <dbReference type="Pfam" id="PF03625"/>
    </source>
</evidence>
<feature type="region of interest" description="Disordered" evidence="1">
    <location>
        <begin position="48"/>
        <end position="67"/>
    </location>
</feature>
<dbReference type="Proteomes" id="UP000246303">
    <property type="component" value="Unassembled WGS sequence"/>
</dbReference>
<dbReference type="InterPro" id="IPR005180">
    <property type="entry name" value="DUF302"/>
</dbReference>
<sequence length="151" mass="16491">MDYSHAIIVPMSWQDAVDRTRSALAEQGFGVLTEIDVKETFTRKLGREAWKPGTPWGTTSSGGNPHLAQRGIAAEPQLLPCNVVVRRTPDAAETTIEAIDPQTMVQLSPGDATREVANDVDARLQAVLKEISGKYDPQVSTQRSEDTFILS</sequence>
<evidence type="ECO:0000256" key="1">
    <source>
        <dbReference type="SAM" id="MobiDB-lite"/>
    </source>
</evidence>
<dbReference type="OrthoDB" id="9791067at2"/>
<gene>
    <name evidence="3" type="ORF">CVS29_13615</name>
</gene>
<proteinExistence type="predicted"/>
<dbReference type="SUPFAM" id="SSF103247">
    <property type="entry name" value="TT1751-like"/>
    <property type="match status" value="1"/>
</dbReference>
<evidence type="ECO:0000313" key="4">
    <source>
        <dbReference type="Proteomes" id="UP000246303"/>
    </source>
</evidence>
<dbReference type="Pfam" id="PF03625">
    <property type="entry name" value="DUF302"/>
    <property type="match status" value="1"/>
</dbReference>
<reference evidence="3 4" key="1">
    <citation type="submission" date="2018-05" db="EMBL/GenBank/DDBJ databases">
        <title>Genetic diversity of glacier-inhabiting Cryobacterium bacteria in China and description of Cryobacterium mengkeensis sp. nov. and Arthrobacter glacialis sp. nov.</title>
        <authorList>
            <person name="Liu Q."/>
            <person name="Xin Y.-H."/>
        </authorList>
    </citation>
    <scope>NUCLEOTIDE SEQUENCE [LARGE SCALE GENOMIC DNA]</scope>
    <source>
        <strain evidence="3 4">GP3</strain>
    </source>
</reference>
<dbReference type="Gene3D" id="3.30.310.70">
    <property type="entry name" value="TT1751-like domain"/>
    <property type="match status" value="1"/>
</dbReference>
<comment type="caution">
    <text evidence="3">The sequence shown here is derived from an EMBL/GenBank/DDBJ whole genome shotgun (WGS) entry which is preliminary data.</text>
</comment>
<dbReference type="PANTHER" id="PTHR38342:SF1">
    <property type="entry name" value="SLR5037 PROTEIN"/>
    <property type="match status" value="1"/>
</dbReference>
<dbReference type="InterPro" id="IPR035923">
    <property type="entry name" value="TT1751-like_sf"/>
</dbReference>
<dbReference type="AlphaFoldDB" id="A0A2V3DPF5"/>
<dbReference type="PIRSF" id="PIRSF021774">
    <property type="entry name" value="UCP021774"/>
    <property type="match status" value="1"/>
</dbReference>